<dbReference type="AlphaFoldDB" id="A0A2I0XHW8"/>
<accession>A0A2I0XHW8</accession>
<reference evidence="8 9" key="2">
    <citation type="journal article" date="2017" name="Nature">
        <title>The Apostasia genome and the evolution of orchids.</title>
        <authorList>
            <person name="Zhang G.Q."/>
            <person name="Liu K.W."/>
            <person name="Li Z."/>
            <person name="Lohaus R."/>
            <person name="Hsiao Y.Y."/>
            <person name="Niu S.C."/>
            <person name="Wang J.Y."/>
            <person name="Lin Y.C."/>
            <person name="Xu Q."/>
            <person name="Chen L.J."/>
            <person name="Yoshida K."/>
            <person name="Fujiwara S."/>
            <person name="Wang Z.W."/>
            <person name="Zhang Y.Q."/>
            <person name="Mitsuda N."/>
            <person name="Wang M."/>
            <person name="Liu G.H."/>
            <person name="Pecoraro L."/>
            <person name="Huang H.X."/>
            <person name="Xiao X.J."/>
            <person name="Lin M."/>
            <person name="Wu X.Y."/>
            <person name="Wu W.L."/>
            <person name="Chen Y.Y."/>
            <person name="Chang S.B."/>
            <person name="Sakamoto S."/>
            <person name="Ohme-Takagi M."/>
            <person name="Yagi M."/>
            <person name="Zeng S.J."/>
            <person name="Shen C.Y."/>
            <person name="Yeh C.M."/>
            <person name="Luo Y.B."/>
            <person name="Tsai W.C."/>
            <person name="Van de Peer Y."/>
            <person name="Liu Z.J."/>
        </authorList>
    </citation>
    <scope>NUCLEOTIDE SEQUENCE [LARGE SCALE GENOMIC DNA]</scope>
    <source>
        <tissue evidence="8">The whole plant</tissue>
    </source>
</reference>
<dbReference type="STRING" id="906689.A0A2I0XHW8"/>
<feature type="transmembrane region" description="Helical" evidence="7">
    <location>
        <begin position="98"/>
        <end position="123"/>
    </location>
</feature>
<sequence>MLYGAECWPLKEKHNTKLSVAEMRMLRWMSGFTLRDRIRNEHIREKVGVAPVEDKIRESHLRWFGHIKRRPSDDPVRRVEVLDLTYVKKGIVKPKRTIWRLSIISDFFWAIVNFIGVFFATMFSMDKTNEYKKGSGAGKKWDGGPGGGSPGGGGGPGKGPYGGGPRGPRTLADLRANDHSSLPACGSCCGG</sequence>
<keyword evidence="3" id="KW-0712">Selenocysteine</keyword>
<dbReference type="PANTHER" id="PTHR16875">
    <property type="entry name" value="SELENOPROTEIN K"/>
    <property type="match status" value="1"/>
</dbReference>
<evidence type="ECO:0000256" key="7">
    <source>
        <dbReference type="SAM" id="Phobius"/>
    </source>
</evidence>
<evidence type="ECO:0000256" key="3">
    <source>
        <dbReference type="ARBA" id="ARBA00022933"/>
    </source>
</evidence>
<evidence type="ECO:0000256" key="6">
    <source>
        <dbReference type="SAM" id="MobiDB-lite"/>
    </source>
</evidence>
<dbReference type="GO" id="GO:0032469">
    <property type="term" value="P:endoplasmic reticulum calcium ion homeostasis"/>
    <property type="evidence" value="ECO:0007669"/>
    <property type="project" value="TreeGrafter"/>
</dbReference>
<dbReference type="GO" id="GO:0005794">
    <property type="term" value="C:Golgi apparatus"/>
    <property type="evidence" value="ECO:0007669"/>
    <property type="project" value="TreeGrafter"/>
</dbReference>
<feature type="compositionally biased region" description="Gly residues" evidence="6">
    <location>
        <begin position="143"/>
        <end position="166"/>
    </location>
</feature>
<evidence type="ECO:0000313" key="8">
    <source>
        <dbReference type="EMBL" id="PKU87490.1"/>
    </source>
</evidence>
<keyword evidence="4 7" id="KW-1133">Transmembrane helix</keyword>
<comment type="subcellular location">
    <subcellularLocation>
        <location evidence="1">Membrane</location>
        <topology evidence="1">Single-pass membrane protein</topology>
    </subcellularLocation>
</comment>
<dbReference type="PANTHER" id="PTHR16875:SF0">
    <property type="entry name" value="SELENOPROTEIN K"/>
    <property type="match status" value="1"/>
</dbReference>
<dbReference type="EMBL" id="KZ501874">
    <property type="protein sequence ID" value="PKU87490.1"/>
    <property type="molecule type" value="Genomic_DNA"/>
</dbReference>
<evidence type="ECO:0000256" key="4">
    <source>
        <dbReference type="ARBA" id="ARBA00022989"/>
    </source>
</evidence>
<gene>
    <name evidence="8" type="ORF">MA16_Dca016676</name>
</gene>
<keyword evidence="9" id="KW-1185">Reference proteome</keyword>
<dbReference type="GO" id="GO:0005789">
    <property type="term" value="C:endoplasmic reticulum membrane"/>
    <property type="evidence" value="ECO:0007669"/>
    <property type="project" value="TreeGrafter"/>
</dbReference>
<organism evidence="8 9">
    <name type="scientific">Dendrobium catenatum</name>
    <dbReference type="NCBI Taxonomy" id="906689"/>
    <lineage>
        <taxon>Eukaryota</taxon>
        <taxon>Viridiplantae</taxon>
        <taxon>Streptophyta</taxon>
        <taxon>Embryophyta</taxon>
        <taxon>Tracheophyta</taxon>
        <taxon>Spermatophyta</taxon>
        <taxon>Magnoliopsida</taxon>
        <taxon>Liliopsida</taxon>
        <taxon>Asparagales</taxon>
        <taxon>Orchidaceae</taxon>
        <taxon>Epidendroideae</taxon>
        <taxon>Malaxideae</taxon>
        <taxon>Dendrobiinae</taxon>
        <taxon>Dendrobium</taxon>
    </lineage>
</organism>
<dbReference type="Proteomes" id="UP000233837">
    <property type="component" value="Unassembled WGS sequence"/>
</dbReference>
<dbReference type="InterPro" id="IPR024491">
    <property type="entry name" value="Se_SelK/SelG"/>
</dbReference>
<dbReference type="GO" id="GO:0006816">
    <property type="term" value="P:calcium ion transport"/>
    <property type="evidence" value="ECO:0007669"/>
    <property type="project" value="TreeGrafter"/>
</dbReference>
<feature type="region of interest" description="Disordered" evidence="6">
    <location>
        <begin position="134"/>
        <end position="173"/>
    </location>
</feature>
<evidence type="ECO:0000256" key="5">
    <source>
        <dbReference type="ARBA" id="ARBA00023136"/>
    </source>
</evidence>
<evidence type="ECO:0000313" key="9">
    <source>
        <dbReference type="Proteomes" id="UP000233837"/>
    </source>
</evidence>
<dbReference type="Pfam" id="PF10961">
    <property type="entry name" value="SelK_SelG"/>
    <property type="match status" value="1"/>
</dbReference>
<name>A0A2I0XHW8_9ASPA</name>
<keyword evidence="2 7" id="KW-0812">Transmembrane</keyword>
<evidence type="ECO:0000256" key="1">
    <source>
        <dbReference type="ARBA" id="ARBA00004167"/>
    </source>
</evidence>
<reference evidence="8 9" key="1">
    <citation type="journal article" date="2016" name="Sci. Rep.">
        <title>The Dendrobium catenatum Lindl. genome sequence provides insights into polysaccharide synthase, floral development and adaptive evolution.</title>
        <authorList>
            <person name="Zhang G.Q."/>
            <person name="Xu Q."/>
            <person name="Bian C."/>
            <person name="Tsai W.C."/>
            <person name="Yeh C.M."/>
            <person name="Liu K.W."/>
            <person name="Yoshida K."/>
            <person name="Zhang L.S."/>
            <person name="Chang S.B."/>
            <person name="Chen F."/>
            <person name="Shi Y."/>
            <person name="Su Y.Y."/>
            <person name="Zhang Y.Q."/>
            <person name="Chen L.J."/>
            <person name="Yin Y."/>
            <person name="Lin M."/>
            <person name="Huang H."/>
            <person name="Deng H."/>
            <person name="Wang Z.W."/>
            <person name="Zhu S.L."/>
            <person name="Zhao X."/>
            <person name="Deng C."/>
            <person name="Niu S.C."/>
            <person name="Huang J."/>
            <person name="Wang M."/>
            <person name="Liu G.H."/>
            <person name="Yang H.J."/>
            <person name="Xiao X.J."/>
            <person name="Hsiao Y.Y."/>
            <person name="Wu W.L."/>
            <person name="Chen Y.Y."/>
            <person name="Mitsuda N."/>
            <person name="Ohme-Takagi M."/>
            <person name="Luo Y.B."/>
            <person name="Van de Peer Y."/>
            <person name="Liu Z.J."/>
        </authorList>
    </citation>
    <scope>NUCLEOTIDE SEQUENCE [LARGE SCALE GENOMIC DNA]</scope>
    <source>
        <tissue evidence="8">The whole plant</tissue>
    </source>
</reference>
<proteinExistence type="predicted"/>
<protein>
    <submittedName>
        <fullName evidence="8">Ataxia telangiectasia mutated family protein</fullName>
    </submittedName>
</protein>
<keyword evidence="5 7" id="KW-0472">Membrane</keyword>
<evidence type="ECO:0000256" key="2">
    <source>
        <dbReference type="ARBA" id="ARBA00022692"/>
    </source>
</evidence>